<organism evidence="2 3">
    <name type="scientific">Oceanobacillus jeddahense</name>
    <dbReference type="NCBI Taxonomy" id="1462527"/>
    <lineage>
        <taxon>Bacteria</taxon>
        <taxon>Bacillati</taxon>
        <taxon>Bacillota</taxon>
        <taxon>Bacilli</taxon>
        <taxon>Bacillales</taxon>
        <taxon>Bacillaceae</taxon>
        <taxon>Oceanobacillus</taxon>
    </lineage>
</organism>
<evidence type="ECO:0000259" key="1">
    <source>
        <dbReference type="SMART" id="SM00858"/>
    </source>
</evidence>
<sequence>MIYHHLFRQANKSEVVAAVIGTGHFGKAVVTQQKFNQFVNVRVVMDKDIDSAKDALITAGIDEELIEYTEDSKEAIRLYASGKYIYTDNLDVILAIDEIEVVCEGTGVPEAGAVHAQKAIEKGKHVAMINKETDSAVGPILKHLAKEAGVIYTPVDGDQHGLLMSMYEWANEIGLTVISGGKARDGEFILDEDKQTVSIEADGITVHESKEILISDEDIKYLKMIPEGKSEEYVHRRAEILSELPGAGAFDLCELTIMANSTKLNPASERLQKASLRITELPVAYCHQDNGGVFTEESTIDLITCLRRQDESGMGGGVYIVVRCDNAYSNYILTTKGQIPNYDKSTAVIYRPYHLCGVETSTSIASAGLLNLDTGSLEYKPRYDLVKYAARDIKAGETLGNDHDLSLEADIAPAKTMESNHAIPGHLITRNKAKVDIKAGELITYDKIVRPDHSALWELREKQDVEFLSK</sequence>
<dbReference type="Proteomes" id="UP001059773">
    <property type="component" value="Chromosome"/>
</dbReference>
<gene>
    <name evidence="2" type="ORF">NP439_23975</name>
</gene>
<dbReference type="SUPFAM" id="SSF51735">
    <property type="entry name" value="NAD(P)-binding Rossmann-fold domains"/>
    <property type="match status" value="1"/>
</dbReference>
<dbReference type="RefSeq" id="WP_256708233.1">
    <property type="nucleotide sequence ID" value="NZ_CP101914.1"/>
</dbReference>
<dbReference type="InterPro" id="IPR036291">
    <property type="entry name" value="NAD(P)-bd_dom_sf"/>
</dbReference>
<proteinExistence type="predicted"/>
<dbReference type="Pfam" id="PF21135">
    <property type="entry name" value="DRL_cat"/>
    <property type="match status" value="1"/>
</dbReference>
<dbReference type="Gene3D" id="3.40.50.720">
    <property type="entry name" value="NAD(P)-binding Rossmann-like Domain"/>
    <property type="match status" value="1"/>
</dbReference>
<evidence type="ECO:0000313" key="2">
    <source>
        <dbReference type="EMBL" id="UUI03050.1"/>
    </source>
</evidence>
<protein>
    <submittedName>
        <fullName evidence="2">SAF domain-containing protein</fullName>
    </submittedName>
</protein>
<reference evidence="2" key="1">
    <citation type="submission" date="2022-07" db="EMBL/GenBank/DDBJ databases">
        <title>FELIX.</title>
        <authorList>
            <person name="Wan K.H."/>
            <person name="Park S."/>
            <person name="Lawrence Q."/>
            <person name="Eichenberger J.P."/>
            <person name="Booth B.W."/>
            <person name="Piaggio A.J."/>
            <person name="Chandler J.C."/>
            <person name="Franklin A.B."/>
            <person name="Celniker S.E."/>
        </authorList>
    </citation>
    <scope>NUCLEOTIDE SEQUENCE</scope>
    <source>
        <strain evidence="2">QA-1986 374</strain>
    </source>
</reference>
<evidence type="ECO:0000313" key="3">
    <source>
        <dbReference type="Proteomes" id="UP001059773"/>
    </source>
</evidence>
<dbReference type="EMBL" id="CP101914">
    <property type="protein sequence ID" value="UUI03050.1"/>
    <property type="molecule type" value="Genomic_DNA"/>
</dbReference>
<dbReference type="InterPro" id="IPR013974">
    <property type="entry name" value="SAF"/>
</dbReference>
<feature type="domain" description="SAF" evidence="1">
    <location>
        <begin position="384"/>
        <end position="449"/>
    </location>
</feature>
<dbReference type="SMART" id="SM00858">
    <property type="entry name" value="SAF"/>
    <property type="match status" value="1"/>
</dbReference>
<dbReference type="Pfam" id="PF08666">
    <property type="entry name" value="SAF"/>
    <property type="match status" value="1"/>
</dbReference>
<accession>A0ABY5JRU4</accession>
<dbReference type="InterPro" id="IPR048423">
    <property type="entry name" value="DRL_cat"/>
</dbReference>
<keyword evidence="3" id="KW-1185">Reference proteome</keyword>
<dbReference type="PANTHER" id="PTHR37850">
    <property type="entry name" value="STRU PROTEIN"/>
    <property type="match status" value="1"/>
</dbReference>
<dbReference type="PANTHER" id="PTHR37850:SF3">
    <property type="entry name" value="BLR7815 PROTEIN"/>
    <property type="match status" value="1"/>
</dbReference>
<name>A0ABY5JRU4_9BACI</name>
<dbReference type="CDD" id="cd11616">
    <property type="entry name" value="SAF_DH_OX_like"/>
    <property type="match status" value="1"/>
</dbReference>